<organism evidence="2 3">
    <name type="scientific">Agrobacterium rosae</name>
    <dbReference type="NCBI Taxonomy" id="1972867"/>
    <lineage>
        <taxon>Bacteria</taxon>
        <taxon>Pseudomonadati</taxon>
        <taxon>Pseudomonadota</taxon>
        <taxon>Alphaproteobacteria</taxon>
        <taxon>Hyphomicrobiales</taxon>
        <taxon>Rhizobiaceae</taxon>
        <taxon>Rhizobium/Agrobacterium group</taxon>
        <taxon>Agrobacterium</taxon>
    </lineage>
</organism>
<dbReference type="InterPro" id="IPR051396">
    <property type="entry name" value="Bact_Antivir_Def_Nuclease"/>
</dbReference>
<comment type="caution">
    <text evidence="2">The sequence shown here is derived from an EMBL/GenBank/DDBJ whole genome shotgun (WGS) entry which is preliminary data.</text>
</comment>
<dbReference type="PANTHER" id="PTHR43581:SF2">
    <property type="entry name" value="EXCINUCLEASE ATPASE SUBUNIT"/>
    <property type="match status" value="1"/>
</dbReference>
<dbReference type="RefSeq" id="WP_103656791.1">
    <property type="nucleotide sequence ID" value="NZ_NXEJ01000001.1"/>
</dbReference>
<dbReference type="InterPro" id="IPR027417">
    <property type="entry name" value="P-loop_NTPase"/>
</dbReference>
<accession>A0AAE5VRH7</accession>
<dbReference type="Proteomes" id="UP000237447">
    <property type="component" value="Unassembled WGS sequence"/>
</dbReference>
<dbReference type="GO" id="GO:0016887">
    <property type="term" value="F:ATP hydrolysis activity"/>
    <property type="evidence" value="ECO:0007669"/>
    <property type="project" value="InterPro"/>
</dbReference>
<dbReference type="AlphaFoldDB" id="A0AAE5VRH7"/>
<name>A0AAE5VRH7_9HYPH</name>
<proteinExistence type="predicted"/>
<dbReference type="SUPFAM" id="SSF52540">
    <property type="entry name" value="P-loop containing nucleoside triphosphate hydrolases"/>
    <property type="match status" value="1"/>
</dbReference>
<evidence type="ECO:0000259" key="1">
    <source>
        <dbReference type="Pfam" id="PF13304"/>
    </source>
</evidence>
<evidence type="ECO:0000313" key="3">
    <source>
        <dbReference type="Proteomes" id="UP000237447"/>
    </source>
</evidence>
<dbReference type="PANTHER" id="PTHR43581">
    <property type="entry name" value="ATP/GTP PHOSPHATASE"/>
    <property type="match status" value="1"/>
</dbReference>
<protein>
    <recommendedName>
        <fullName evidence="1">ATPase AAA-type core domain-containing protein</fullName>
    </recommendedName>
</protein>
<sequence length="476" mass="52998">MEVQSVSYDGYGQQETILLRPPYSEAKPNCFTVINGVNGTGKSAILRIISDAALGLESSRQSKLFARDIKISIVGKISRTIALSGTHNDRFPLNSGIEIRQNMNQFDLLRFYYYGPKQSGNYTSVYKAANTIAHSLLSFVEHPYWPKHSLISLLQYLGFEPAITLSFELGNRFKGGRYTDYLRSLGPSLGRSLGELNGPSKLPETILESIKFADHIVSSGKLKEFFRPSKRGKSISLDLASGPLGIGVYGDEFFDFIGAELTGPRPQLLADLIALGVLSTRVSLVRRWSGRASALDELSSGEWQLIYSLLNLAINVEDNSLILIDEPENSLHPQWQCSYVSLVRELVSHRKGCHVIVATHSPLIAASLMPEDGNLVRLERRMDGGDLQVAMEESAYGWLPEDVLKERFDMESVRPPELTRAINNALRLLKFSSEPSLELKEAANKIHALMKFLPRHDPLFSVLNAVVKIAFKDETK</sequence>
<dbReference type="GO" id="GO:0005524">
    <property type="term" value="F:ATP binding"/>
    <property type="evidence" value="ECO:0007669"/>
    <property type="project" value="InterPro"/>
</dbReference>
<gene>
    <name evidence="2" type="ORF">CPJ18_02110</name>
</gene>
<dbReference type="Gene3D" id="3.40.50.300">
    <property type="entry name" value="P-loop containing nucleotide triphosphate hydrolases"/>
    <property type="match status" value="1"/>
</dbReference>
<dbReference type="Pfam" id="PF13304">
    <property type="entry name" value="AAA_21"/>
    <property type="match status" value="1"/>
</dbReference>
<dbReference type="EMBL" id="NXEJ01000001">
    <property type="protein sequence ID" value="POO54317.1"/>
    <property type="molecule type" value="Genomic_DNA"/>
</dbReference>
<dbReference type="GeneID" id="86878171"/>
<evidence type="ECO:0000313" key="2">
    <source>
        <dbReference type="EMBL" id="POO54317.1"/>
    </source>
</evidence>
<feature type="domain" description="ATPase AAA-type core" evidence="1">
    <location>
        <begin position="294"/>
        <end position="364"/>
    </location>
</feature>
<dbReference type="InterPro" id="IPR003959">
    <property type="entry name" value="ATPase_AAA_core"/>
</dbReference>
<reference evidence="2 3" key="1">
    <citation type="journal article" date="2018" name="Syst. Appl. Microbiol.">
        <title>Agrobacterium rosae sp. nov., isolated from galls on different agricultural crops.</title>
        <authorList>
            <person name="Kuzmanovic N."/>
            <person name="Pulawska J."/>
            <person name="Smalla K."/>
            <person name="Nesme X."/>
        </authorList>
    </citation>
    <scope>NUCLEOTIDE SEQUENCE [LARGE SCALE GENOMIC DNA]</scope>
    <source>
        <strain evidence="2 3">NCPPB 1650</strain>
    </source>
</reference>